<dbReference type="AlphaFoldDB" id="A0A9W8I2K2"/>
<reference evidence="2" key="1">
    <citation type="submission" date="2022-07" db="EMBL/GenBank/DDBJ databases">
        <title>Phylogenomic reconstructions and comparative analyses of Kickxellomycotina fungi.</title>
        <authorList>
            <person name="Reynolds N.K."/>
            <person name="Stajich J.E."/>
            <person name="Barry K."/>
            <person name="Grigoriev I.V."/>
            <person name="Crous P."/>
            <person name="Smith M.E."/>
        </authorList>
    </citation>
    <scope>NUCLEOTIDE SEQUENCE</scope>
    <source>
        <strain evidence="2">NRRL 1566</strain>
    </source>
</reference>
<accession>A0A9W8I2K2</accession>
<feature type="region of interest" description="Disordered" evidence="1">
    <location>
        <begin position="1"/>
        <end position="124"/>
    </location>
</feature>
<feature type="compositionally biased region" description="Polar residues" evidence="1">
    <location>
        <begin position="53"/>
        <end position="69"/>
    </location>
</feature>
<feature type="region of interest" description="Disordered" evidence="1">
    <location>
        <begin position="211"/>
        <end position="249"/>
    </location>
</feature>
<evidence type="ECO:0000313" key="3">
    <source>
        <dbReference type="Proteomes" id="UP001139887"/>
    </source>
</evidence>
<comment type="caution">
    <text evidence="2">The sequence shown here is derived from an EMBL/GenBank/DDBJ whole genome shotgun (WGS) entry which is preliminary data.</text>
</comment>
<feature type="non-terminal residue" evidence="2">
    <location>
        <position position="1"/>
    </location>
</feature>
<dbReference type="EMBL" id="JANBUW010000931">
    <property type="protein sequence ID" value="KAJ2844973.1"/>
    <property type="molecule type" value="Genomic_DNA"/>
</dbReference>
<evidence type="ECO:0000256" key="1">
    <source>
        <dbReference type="SAM" id="MobiDB-lite"/>
    </source>
</evidence>
<sequence>RDRPKYIRRQQAPSLRSSPYSQLPQSLPMSRTPSSTRDRLSGGRSSFTRESRTPSIMSVVASQTPQQSPAVGHASVSSDDVVDVGSTRISQPNPTLDSADEDDIIIDPSPTHKPRSRVKELRSPAKERMSLGLIDFSNMDIGSSLLDISAKPKRVLDNNIASNQPKSPAEESPLQATPAESQATTVMADSMEHSLVLLANTQLTENSCELTNDAPKAPALTPENPLQTSPSPRMSTRTSSFGSAEATATPEQIATPHTQTARYWHGPLETTPISLYRQPVNESPFPAGTPQQLSKMELCLQRLADNRDVNEALFRSLARFAKEESSTVWIDEAHGGHAFLDRILDACLKWLQNPAEGRDVVFTKDSCFDVLRVLVRRKSQYFTLEAARRLLLEVLRNRFFESTILSGSAEDVFYDMAAHLDSSLCFELADDFFRRAPLPSVPDMGVAKPGYTADLTALEPTSLEIDPMGVFKMDNALAGIFEFAAEVIRRLASSEFSKELDKVLPYAVVCFVHPRSQVRKAALDPLIAVHERLVEVDDSEFEELLLHATSEQLDVSPNPLAKYIKQLHRPELRKLIWTFYQSRRASLE</sequence>
<evidence type="ECO:0000313" key="2">
    <source>
        <dbReference type="EMBL" id="KAJ2844973.1"/>
    </source>
</evidence>
<feature type="compositionally biased region" description="Polar residues" evidence="1">
    <location>
        <begin position="87"/>
        <end position="96"/>
    </location>
</feature>
<protein>
    <submittedName>
        <fullName evidence="2">Uncharacterized protein</fullName>
    </submittedName>
</protein>
<gene>
    <name evidence="2" type="ORF">IWW36_004976</name>
</gene>
<organism evidence="2 3">
    <name type="scientific">Coemansia brasiliensis</name>
    <dbReference type="NCBI Taxonomy" id="2650707"/>
    <lineage>
        <taxon>Eukaryota</taxon>
        <taxon>Fungi</taxon>
        <taxon>Fungi incertae sedis</taxon>
        <taxon>Zoopagomycota</taxon>
        <taxon>Kickxellomycotina</taxon>
        <taxon>Kickxellomycetes</taxon>
        <taxon>Kickxellales</taxon>
        <taxon>Kickxellaceae</taxon>
        <taxon>Coemansia</taxon>
    </lineage>
</organism>
<name>A0A9W8I2K2_9FUNG</name>
<proteinExistence type="predicted"/>
<dbReference type="Proteomes" id="UP001139887">
    <property type="component" value="Unassembled WGS sequence"/>
</dbReference>
<feature type="compositionally biased region" description="Low complexity" evidence="1">
    <location>
        <begin position="13"/>
        <end position="30"/>
    </location>
</feature>
<keyword evidence="3" id="KW-1185">Reference proteome</keyword>
<feature type="compositionally biased region" description="Basic and acidic residues" evidence="1">
    <location>
        <begin position="36"/>
        <end position="52"/>
    </location>
</feature>
<dbReference type="OrthoDB" id="46159at2759"/>
<feature type="compositionally biased region" description="Low complexity" evidence="1">
    <location>
        <begin position="228"/>
        <end position="240"/>
    </location>
</feature>
<feature type="region of interest" description="Disordered" evidence="1">
    <location>
        <begin position="159"/>
        <end position="182"/>
    </location>
</feature>